<reference evidence="1 2" key="1">
    <citation type="journal article" date="2010" name="Science">
        <title>Genomic comparison of the ants Camponotus floridanus and Harpegnathos saltator.</title>
        <authorList>
            <person name="Bonasio R."/>
            <person name="Zhang G."/>
            <person name="Ye C."/>
            <person name="Mutti N.S."/>
            <person name="Fang X."/>
            <person name="Qin N."/>
            <person name="Donahue G."/>
            <person name="Yang P."/>
            <person name="Li Q."/>
            <person name="Li C."/>
            <person name="Zhang P."/>
            <person name="Huang Z."/>
            <person name="Berger S.L."/>
            <person name="Reinberg D."/>
            <person name="Wang J."/>
            <person name="Liebig J."/>
        </authorList>
    </citation>
    <scope>NUCLEOTIDE SEQUENCE [LARGE SCALE GENOMIC DNA]</scope>
    <source>
        <strain evidence="2">C129</strain>
    </source>
</reference>
<dbReference type="AlphaFoldDB" id="E2ANJ3"/>
<dbReference type="EMBL" id="GL441244">
    <property type="protein sequence ID" value="EFN64987.1"/>
    <property type="molecule type" value="Genomic_DNA"/>
</dbReference>
<dbReference type="Proteomes" id="UP000000311">
    <property type="component" value="Unassembled WGS sequence"/>
</dbReference>
<evidence type="ECO:0000313" key="1">
    <source>
        <dbReference type="EMBL" id="EFN64987.1"/>
    </source>
</evidence>
<feature type="non-terminal residue" evidence="1">
    <location>
        <position position="1"/>
    </location>
</feature>
<organism evidence="2">
    <name type="scientific">Camponotus floridanus</name>
    <name type="common">Florida carpenter ant</name>
    <dbReference type="NCBI Taxonomy" id="104421"/>
    <lineage>
        <taxon>Eukaryota</taxon>
        <taxon>Metazoa</taxon>
        <taxon>Ecdysozoa</taxon>
        <taxon>Arthropoda</taxon>
        <taxon>Hexapoda</taxon>
        <taxon>Insecta</taxon>
        <taxon>Pterygota</taxon>
        <taxon>Neoptera</taxon>
        <taxon>Endopterygota</taxon>
        <taxon>Hymenoptera</taxon>
        <taxon>Apocrita</taxon>
        <taxon>Aculeata</taxon>
        <taxon>Formicoidea</taxon>
        <taxon>Formicidae</taxon>
        <taxon>Formicinae</taxon>
        <taxon>Camponotus</taxon>
    </lineage>
</organism>
<name>E2ANJ3_CAMFO</name>
<accession>E2ANJ3</accession>
<gene>
    <name evidence="1" type="ORF">EAG_08524</name>
</gene>
<evidence type="ECO:0000313" key="2">
    <source>
        <dbReference type="Proteomes" id="UP000000311"/>
    </source>
</evidence>
<dbReference type="OrthoDB" id="7554073at2759"/>
<keyword evidence="2" id="KW-1185">Reference proteome</keyword>
<feature type="non-terminal residue" evidence="1">
    <location>
        <position position="143"/>
    </location>
</feature>
<protein>
    <submittedName>
        <fullName evidence="1">Uncharacterized protein</fullName>
    </submittedName>
</protein>
<proteinExistence type="predicted"/>
<sequence length="143" mass="16215">VKENIDIKNMSIGVSKLRKGGRGAVILGCESKQELKQLKSNVVSKLGDKYQIIEPKGAQPKLKILNLEEEEINCNEDQIVDMIIKQNHLDEERRGLHIKILKKIIRGRQSGNSNSARAKKEYGMLIVEVDTATHEKMLKKEKI</sequence>
<dbReference type="InParanoid" id="E2ANJ3"/>